<dbReference type="OrthoDB" id="5554229at2759"/>
<comment type="caution">
    <text evidence="2">The sequence shown here is derived from an EMBL/GenBank/DDBJ whole genome shotgun (WGS) entry which is preliminary data.</text>
</comment>
<dbReference type="Proteomes" id="UP000325315">
    <property type="component" value="Unassembled WGS sequence"/>
</dbReference>
<name>A0A5B6U510_9ROSI</name>
<evidence type="ECO:0000313" key="3">
    <source>
        <dbReference type="Proteomes" id="UP000325315"/>
    </source>
</evidence>
<keyword evidence="3" id="KW-1185">Reference proteome</keyword>
<gene>
    <name evidence="2" type="ORF">EPI10_009144</name>
</gene>
<organism evidence="2 3">
    <name type="scientific">Gossypium australe</name>
    <dbReference type="NCBI Taxonomy" id="47621"/>
    <lineage>
        <taxon>Eukaryota</taxon>
        <taxon>Viridiplantae</taxon>
        <taxon>Streptophyta</taxon>
        <taxon>Embryophyta</taxon>
        <taxon>Tracheophyta</taxon>
        <taxon>Spermatophyta</taxon>
        <taxon>Magnoliopsida</taxon>
        <taxon>eudicotyledons</taxon>
        <taxon>Gunneridae</taxon>
        <taxon>Pentapetalae</taxon>
        <taxon>rosids</taxon>
        <taxon>malvids</taxon>
        <taxon>Malvales</taxon>
        <taxon>Malvaceae</taxon>
        <taxon>Malvoideae</taxon>
        <taxon>Gossypium</taxon>
    </lineage>
</organism>
<reference evidence="3" key="1">
    <citation type="journal article" date="2019" name="Plant Biotechnol. J.">
        <title>Genome sequencing of the Australian wild diploid species Gossypium australe highlights disease resistance and delayed gland morphogenesis.</title>
        <authorList>
            <person name="Cai Y."/>
            <person name="Cai X."/>
            <person name="Wang Q."/>
            <person name="Wang P."/>
            <person name="Zhang Y."/>
            <person name="Cai C."/>
            <person name="Xu Y."/>
            <person name="Wang K."/>
            <person name="Zhou Z."/>
            <person name="Wang C."/>
            <person name="Geng S."/>
            <person name="Li B."/>
            <person name="Dong Q."/>
            <person name="Hou Y."/>
            <person name="Wang H."/>
            <person name="Ai P."/>
            <person name="Liu Z."/>
            <person name="Yi F."/>
            <person name="Sun M."/>
            <person name="An G."/>
            <person name="Cheng J."/>
            <person name="Zhang Y."/>
            <person name="Shi Q."/>
            <person name="Xie Y."/>
            <person name="Shi X."/>
            <person name="Chang Y."/>
            <person name="Huang F."/>
            <person name="Chen Y."/>
            <person name="Hong S."/>
            <person name="Mi L."/>
            <person name="Sun Q."/>
            <person name="Zhang L."/>
            <person name="Zhou B."/>
            <person name="Peng R."/>
            <person name="Zhang X."/>
            <person name="Liu F."/>
        </authorList>
    </citation>
    <scope>NUCLEOTIDE SEQUENCE [LARGE SCALE GENOMIC DNA]</scope>
    <source>
        <strain evidence="3">cv. PA1801</strain>
    </source>
</reference>
<protein>
    <submittedName>
        <fullName evidence="2">Protein NYNRIN-like</fullName>
    </submittedName>
</protein>
<dbReference type="AlphaFoldDB" id="A0A5B6U510"/>
<dbReference type="EMBL" id="SMMG02000013">
    <property type="protein sequence ID" value="KAA3453070.1"/>
    <property type="molecule type" value="Genomic_DNA"/>
</dbReference>
<sequence length="96" mass="11321">MENLHIIHGLKRIFHLPIDKKHTERILEAGDNVYLKHQSYKRTSVALRKNLKLAARYYGSYLVEDKIVSIAYELNFQRSTLSFTPVYWKGKIGEKE</sequence>
<evidence type="ECO:0000313" key="2">
    <source>
        <dbReference type="EMBL" id="KAA3453070.1"/>
    </source>
</evidence>
<proteinExistence type="predicted"/>
<evidence type="ECO:0000259" key="1">
    <source>
        <dbReference type="Pfam" id="PF24626"/>
    </source>
</evidence>
<feature type="domain" description="Tf2-1-like SH3-like" evidence="1">
    <location>
        <begin position="30"/>
        <end position="81"/>
    </location>
</feature>
<accession>A0A5B6U510</accession>
<dbReference type="InterPro" id="IPR056924">
    <property type="entry name" value="SH3_Tf2-1"/>
</dbReference>
<dbReference type="Pfam" id="PF24626">
    <property type="entry name" value="SH3_Tf2-1"/>
    <property type="match status" value="1"/>
</dbReference>